<dbReference type="InterPro" id="IPR042187">
    <property type="entry name" value="Flagellin_C_sub2"/>
</dbReference>
<dbReference type="AlphaFoldDB" id="W0DDV4"/>
<evidence type="ECO:0000259" key="6">
    <source>
        <dbReference type="Pfam" id="PF00700"/>
    </source>
</evidence>
<gene>
    <name evidence="7" type="ORF">THERU_00740</name>
</gene>
<dbReference type="InterPro" id="IPR010810">
    <property type="entry name" value="Flagellin_hook_IN_motif"/>
</dbReference>
<dbReference type="PANTHER" id="PTHR42792">
    <property type="entry name" value="FLAGELLIN"/>
    <property type="match status" value="1"/>
</dbReference>
<evidence type="ECO:0000259" key="5">
    <source>
        <dbReference type="Pfam" id="PF00669"/>
    </source>
</evidence>
<dbReference type="Pfam" id="PF00669">
    <property type="entry name" value="Flagellin_N"/>
    <property type="match status" value="1"/>
</dbReference>
<comment type="similarity">
    <text evidence="1 4">Belongs to the bacterial flagellin family.</text>
</comment>
<dbReference type="GO" id="GO:0005576">
    <property type="term" value="C:extracellular region"/>
    <property type="evidence" value="ECO:0007669"/>
    <property type="project" value="UniProtKB-SubCell"/>
</dbReference>
<dbReference type="Gene3D" id="1.20.1330.10">
    <property type="entry name" value="f41 fragment of flagellin, N-terminal domain"/>
    <property type="match status" value="2"/>
</dbReference>
<accession>W0DDV4</accession>
<evidence type="ECO:0000256" key="3">
    <source>
        <dbReference type="ARBA" id="ARBA00023143"/>
    </source>
</evidence>
<dbReference type="Proteomes" id="UP000018914">
    <property type="component" value="Chromosome"/>
</dbReference>
<keyword evidence="2 4" id="KW-0964">Secreted</keyword>
<dbReference type="PANTHER" id="PTHR42792:SF2">
    <property type="entry name" value="FLAGELLIN"/>
    <property type="match status" value="1"/>
</dbReference>
<name>W0DDV4_9AQUI</name>
<dbReference type="GO" id="GO:0005198">
    <property type="term" value="F:structural molecule activity"/>
    <property type="evidence" value="ECO:0007669"/>
    <property type="project" value="UniProtKB-UniRule"/>
</dbReference>
<keyword evidence="8" id="KW-1185">Reference proteome</keyword>
<comment type="function">
    <text evidence="4">Flagellin is the subunit protein which polymerizes to form the filaments of bacterial flagella.</text>
</comment>
<evidence type="ECO:0000256" key="1">
    <source>
        <dbReference type="ARBA" id="ARBA00005709"/>
    </source>
</evidence>
<reference evidence="7 8" key="1">
    <citation type="submission" date="2013-12" db="EMBL/GenBank/DDBJ databases">
        <authorList>
            <consortium name="DOE Joint Genome Institute"/>
            <person name="Eisen J."/>
            <person name="Huntemann M."/>
            <person name="Han J."/>
            <person name="Chen A."/>
            <person name="Kyrpides N."/>
            <person name="Mavromatis K."/>
            <person name="Markowitz V."/>
            <person name="Palaniappan K."/>
            <person name="Ivanova N."/>
            <person name="Schaumberg A."/>
            <person name="Pati A."/>
            <person name="Liolios K."/>
            <person name="Nordberg H.P."/>
            <person name="Cantor M.N."/>
            <person name="Hua S.X."/>
            <person name="Woyke T."/>
        </authorList>
    </citation>
    <scope>NUCLEOTIDE SEQUENCE [LARGE SCALE GENOMIC DNA]</scope>
    <source>
        <strain evidence="7 8">DSM 23557</strain>
    </source>
</reference>
<dbReference type="SUPFAM" id="SSF64518">
    <property type="entry name" value="Phase 1 flagellin"/>
    <property type="match status" value="1"/>
</dbReference>
<feature type="domain" description="Flagellin N-terminal" evidence="5">
    <location>
        <begin position="6"/>
        <end position="142"/>
    </location>
</feature>
<dbReference type="KEGG" id="trd:THERU_00740"/>
<dbReference type="Gene3D" id="3.30.70.2120">
    <property type="match status" value="1"/>
</dbReference>
<dbReference type="GO" id="GO:0009288">
    <property type="term" value="C:bacterial-type flagellum"/>
    <property type="evidence" value="ECO:0007669"/>
    <property type="project" value="UniProtKB-SubCell"/>
</dbReference>
<feature type="domain" description="Flagellin C-terminal" evidence="6">
    <location>
        <begin position="464"/>
        <end position="547"/>
    </location>
</feature>
<dbReference type="Pfam" id="PF07196">
    <property type="entry name" value="Flagellin_IN"/>
    <property type="match status" value="1"/>
</dbReference>
<evidence type="ECO:0000313" key="8">
    <source>
        <dbReference type="Proteomes" id="UP000018914"/>
    </source>
</evidence>
<dbReference type="InterPro" id="IPR046358">
    <property type="entry name" value="Flagellin_C"/>
</dbReference>
<sequence>MQAMRVNFNYEAASTHTAYLVNQREMGKSLLRLSTGMRILEASDDAAGLFIADQLSLVATGLQEGNRNISTGISALRIAENASGQIFDRLKGIYSRAVRAANDINDPNARAALQREVANLIDAIQKIGTDTEYNGIKLLDGTFRDKYIHYGARMDQVVNVSIADVRAQSLGAHIAQGLGATYTSGVADYGGTLTNLLNTTPGNEGALGIAGAANFRLDSGDYVRINGTTVYQYSGTPELVDAAKLAKNINENSNLKAIGIEAKAVNTSVANAYTSPVTVTGTPTIGEARVHLNFYVGDGTKNFTISNFASVDVSSVNTMGLDELVSQINSQASANGVPIVAMNDGGRLKLVTTNGETIAIEAEVEIINPADDGDIVIDYRQLLEGANIMSVSHDYTGATSYSAAVKVGRITIAANETFTLAYSGVSGTGEGLNFDITTGSSAIFSNLYTIDLSTNAGAERALMIVSKALQKVDTVRSQIGAVMNNLQSIFDAQKVAYDNTKQAENVIRNTDYAEEMSNFTSLQIKMQSTIAMLAQANALPQLVLQLLR</sequence>
<dbReference type="HOGENOM" id="CLU_011142_7_1_0"/>
<dbReference type="InterPro" id="IPR001029">
    <property type="entry name" value="Flagellin_N"/>
</dbReference>
<keyword evidence="7" id="KW-0966">Cell projection</keyword>
<evidence type="ECO:0000256" key="2">
    <source>
        <dbReference type="ARBA" id="ARBA00022525"/>
    </source>
</evidence>
<organism evidence="8">
    <name type="scientific">Thermocrinis ruber</name>
    <dbReference type="NCBI Taxonomy" id="75906"/>
    <lineage>
        <taxon>Bacteria</taxon>
        <taxon>Pseudomonadati</taxon>
        <taxon>Aquificota</taxon>
        <taxon>Aquificia</taxon>
        <taxon>Aquificales</taxon>
        <taxon>Aquificaceae</taxon>
        <taxon>Thermocrinis</taxon>
    </lineage>
</organism>
<dbReference type="Pfam" id="PF00700">
    <property type="entry name" value="Flagellin_C"/>
    <property type="match status" value="1"/>
</dbReference>
<dbReference type="EMBL" id="CP007028">
    <property type="protein sequence ID" value="AHE95422.1"/>
    <property type="molecule type" value="Genomic_DNA"/>
</dbReference>
<evidence type="ECO:0000256" key="4">
    <source>
        <dbReference type="RuleBase" id="RU362073"/>
    </source>
</evidence>
<dbReference type="InterPro" id="IPR001492">
    <property type="entry name" value="Flagellin"/>
</dbReference>
<dbReference type="eggNOG" id="COG1344">
    <property type="taxonomic scope" value="Bacteria"/>
</dbReference>
<protein>
    <recommendedName>
        <fullName evidence="4">Flagellin</fullName>
    </recommendedName>
</protein>
<dbReference type="PRINTS" id="PR00207">
    <property type="entry name" value="FLAGELLIN"/>
</dbReference>
<evidence type="ECO:0000313" key="7">
    <source>
        <dbReference type="EMBL" id="AHE95422.1"/>
    </source>
</evidence>
<proteinExistence type="inferred from homology"/>
<dbReference type="PATRIC" id="fig|75906.3.peg.145"/>
<comment type="subcellular location">
    <subcellularLocation>
        <location evidence="4">Secreted</location>
    </subcellularLocation>
    <subcellularLocation>
        <location evidence="4">Bacterial flagellum</location>
    </subcellularLocation>
</comment>
<keyword evidence="7" id="KW-0282">Flagellum</keyword>
<keyword evidence="3 4" id="KW-0975">Bacterial flagellum</keyword>
<dbReference type="STRING" id="75906.THERU_00740"/>
<dbReference type="Gene3D" id="6.10.10.10">
    <property type="entry name" value="Flagellar export chaperone, C-terminal domain"/>
    <property type="match status" value="1"/>
</dbReference>
<keyword evidence="7" id="KW-0969">Cilium</keyword>